<organism evidence="11 12">
    <name type="scientific">Vitrella brassicaformis (strain CCMP3155)</name>
    <dbReference type="NCBI Taxonomy" id="1169540"/>
    <lineage>
        <taxon>Eukaryota</taxon>
        <taxon>Sar</taxon>
        <taxon>Alveolata</taxon>
        <taxon>Colpodellida</taxon>
        <taxon>Vitrellaceae</taxon>
        <taxon>Vitrella</taxon>
    </lineage>
</organism>
<gene>
    <name evidence="11" type="ORF">Vbra_17662</name>
</gene>
<evidence type="ECO:0000256" key="4">
    <source>
        <dbReference type="ARBA" id="ARBA00022741"/>
    </source>
</evidence>
<dbReference type="VEuPathDB" id="CryptoDB:Vbra_17662"/>
<dbReference type="EMBL" id="CDMY01000646">
    <property type="protein sequence ID" value="CEM28178.1"/>
    <property type="molecule type" value="Genomic_DNA"/>
</dbReference>
<dbReference type="GO" id="GO:0005524">
    <property type="term" value="F:ATP binding"/>
    <property type="evidence" value="ECO:0007669"/>
    <property type="project" value="UniProtKB-KW"/>
</dbReference>
<dbReference type="InterPro" id="IPR011009">
    <property type="entry name" value="Kinase-like_dom_sf"/>
</dbReference>
<protein>
    <recommendedName>
        <fullName evidence="1">non-specific serine/threonine protein kinase</fullName>
        <ecNumber evidence="1">2.7.11.1</ecNumber>
    </recommendedName>
</protein>
<dbReference type="GO" id="GO:0004674">
    <property type="term" value="F:protein serine/threonine kinase activity"/>
    <property type="evidence" value="ECO:0007669"/>
    <property type="project" value="UniProtKB-KW"/>
</dbReference>
<keyword evidence="4" id="KW-0547">Nucleotide-binding</keyword>
<name>A0A0G4GFU1_VITBC</name>
<evidence type="ECO:0000256" key="1">
    <source>
        <dbReference type="ARBA" id="ARBA00012513"/>
    </source>
</evidence>
<dbReference type="SMART" id="SM00220">
    <property type="entry name" value="S_TKc"/>
    <property type="match status" value="1"/>
</dbReference>
<evidence type="ECO:0000313" key="11">
    <source>
        <dbReference type="EMBL" id="CEM28178.1"/>
    </source>
</evidence>
<keyword evidence="2" id="KW-0723">Serine/threonine-protein kinase</keyword>
<proteinExistence type="predicted"/>
<dbReference type="PhylomeDB" id="A0A0G4GFU1"/>
<evidence type="ECO:0000313" key="12">
    <source>
        <dbReference type="Proteomes" id="UP000041254"/>
    </source>
</evidence>
<dbReference type="InterPro" id="IPR008271">
    <property type="entry name" value="Ser/Thr_kinase_AS"/>
</dbReference>
<feature type="domain" description="Protein kinase" evidence="10">
    <location>
        <begin position="167"/>
        <end position="451"/>
    </location>
</feature>
<dbReference type="Gene3D" id="3.30.200.20">
    <property type="entry name" value="Phosphorylase Kinase, domain 1"/>
    <property type="match status" value="1"/>
</dbReference>
<keyword evidence="3" id="KW-0808">Transferase</keyword>
<comment type="catalytic activity">
    <reaction evidence="8">
        <text>L-seryl-[protein] + ATP = O-phospho-L-seryl-[protein] + ADP + H(+)</text>
        <dbReference type="Rhea" id="RHEA:17989"/>
        <dbReference type="Rhea" id="RHEA-COMP:9863"/>
        <dbReference type="Rhea" id="RHEA-COMP:11604"/>
        <dbReference type="ChEBI" id="CHEBI:15378"/>
        <dbReference type="ChEBI" id="CHEBI:29999"/>
        <dbReference type="ChEBI" id="CHEBI:30616"/>
        <dbReference type="ChEBI" id="CHEBI:83421"/>
        <dbReference type="ChEBI" id="CHEBI:456216"/>
        <dbReference type="EC" id="2.7.11.1"/>
    </reaction>
</comment>
<evidence type="ECO:0000256" key="5">
    <source>
        <dbReference type="ARBA" id="ARBA00022777"/>
    </source>
</evidence>
<dbReference type="EC" id="2.7.11.1" evidence="1"/>
<dbReference type="PANTHER" id="PTHR44899">
    <property type="entry name" value="CAMK FAMILY PROTEIN KINASE"/>
    <property type="match status" value="1"/>
</dbReference>
<evidence type="ECO:0000256" key="2">
    <source>
        <dbReference type="ARBA" id="ARBA00022527"/>
    </source>
</evidence>
<evidence type="ECO:0000256" key="7">
    <source>
        <dbReference type="ARBA" id="ARBA00047899"/>
    </source>
</evidence>
<keyword evidence="12" id="KW-1185">Reference proteome</keyword>
<reference evidence="11 12" key="1">
    <citation type="submission" date="2014-11" db="EMBL/GenBank/DDBJ databases">
        <authorList>
            <person name="Zhu J."/>
            <person name="Qi W."/>
            <person name="Song R."/>
        </authorList>
    </citation>
    <scope>NUCLEOTIDE SEQUENCE [LARGE SCALE GENOMIC DNA]</scope>
</reference>
<evidence type="ECO:0000256" key="8">
    <source>
        <dbReference type="ARBA" id="ARBA00048679"/>
    </source>
</evidence>
<evidence type="ECO:0000259" key="10">
    <source>
        <dbReference type="PROSITE" id="PS50011"/>
    </source>
</evidence>
<keyword evidence="6" id="KW-0067">ATP-binding</keyword>
<dbReference type="PROSITE" id="PS50011">
    <property type="entry name" value="PROTEIN_KINASE_DOM"/>
    <property type="match status" value="1"/>
</dbReference>
<sequence length="540" mass="57919">MERKCHRIASSTEADHECDAPPSPPGSGTPRPIPIPTAAPSPLPIPLPLSIPLHTHHNWTERDDCLSSEGVSSVTHTVSSPPIAGFGSLASGRSCISTLPSSPSPSSPLCRLVSGGKEGSCSSLGPASMCHQSTAPSTSATSISIPLTLSLSLPPRNLNADFQKYGYEHVSVLGQGQFGCSHLVRSCGDGTLWVAKVIDLSEMDRDGVEEALSEAAILQRLDHPHIVKYRDSYINEDDCTLVIVMEYCEGGDLFSDIEKTSRSGSGSSGSGRYSERQILEWCSQLASALDYIHRQNILHCDVKSDNIFLTAQGSLKLGDFGIAREIRQGSASLSPVRCPQGTPHYMSPEMAHRDPLTDKSDCWALGCVLFELCCLTHLHPHQHPQLRRRDVCGPNAMRAMGGLGEEEWDPFSKKAFPSDYSLVLKSIVKRLLQKDSSARLSMEGLLLELRLQGIIPPPLTPTPAASRAASPSPPQQREGVLPHTPTPPTIYRLPSRLKSEVSMGAPTPLVSFADHAADGDVIDNDQIDGCGGGGGDTCCM</sequence>
<dbReference type="STRING" id="1169540.A0A0G4GFU1"/>
<dbReference type="OrthoDB" id="248923at2759"/>
<dbReference type="Pfam" id="PF00069">
    <property type="entry name" value="Pkinase"/>
    <property type="match status" value="1"/>
</dbReference>
<evidence type="ECO:0000256" key="9">
    <source>
        <dbReference type="SAM" id="MobiDB-lite"/>
    </source>
</evidence>
<dbReference type="PROSITE" id="PS00108">
    <property type="entry name" value="PROTEIN_KINASE_ST"/>
    <property type="match status" value="1"/>
</dbReference>
<accession>A0A0G4GFU1</accession>
<feature type="region of interest" description="Disordered" evidence="9">
    <location>
        <begin position="1"/>
        <end position="41"/>
    </location>
</feature>
<dbReference type="Proteomes" id="UP000041254">
    <property type="component" value="Unassembled WGS sequence"/>
</dbReference>
<dbReference type="AlphaFoldDB" id="A0A0G4GFU1"/>
<feature type="compositionally biased region" description="Pro residues" evidence="9">
    <location>
        <begin position="21"/>
        <end position="41"/>
    </location>
</feature>
<dbReference type="PANTHER" id="PTHR44899:SF3">
    <property type="entry name" value="SERINE_THREONINE-PROTEIN KINASE NEK1"/>
    <property type="match status" value="1"/>
</dbReference>
<evidence type="ECO:0000256" key="3">
    <source>
        <dbReference type="ARBA" id="ARBA00022679"/>
    </source>
</evidence>
<dbReference type="SUPFAM" id="SSF56112">
    <property type="entry name" value="Protein kinase-like (PK-like)"/>
    <property type="match status" value="1"/>
</dbReference>
<comment type="catalytic activity">
    <reaction evidence="7">
        <text>L-threonyl-[protein] + ATP = O-phospho-L-threonyl-[protein] + ADP + H(+)</text>
        <dbReference type="Rhea" id="RHEA:46608"/>
        <dbReference type="Rhea" id="RHEA-COMP:11060"/>
        <dbReference type="Rhea" id="RHEA-COMP:11605"/>
        <dbReference type="ChEBI" id="CHEBI:15378"/>
        <dbReference type="ChEBI" id="CHEBI:30013"/>
        <dbReference type="ChEBI" id="CHEBI:30616"/>
        <dbReference type="ChEBI" id="CHEBI:61977"/>
        <dbReference type="ChEBI" id="CHEBI:456216"/>
        <dbReference type="EC" id="2.7.11.1"/>
    </reaction>
</comment>
<dbReference type="InterPro" id="IPR000719">
    <property type="entry name" value="Prot_kinase_dom"/>
</dbReference>
<dbReference type="InParanoid" id="A0A0G4GFU1"/>
<feature type="region of interest" description="Disordered" evidence="9">
    <location>
        <begin position="458"/>
        <end position="488"/>
    </location>
</feature>
<dbReference type="Gene3D" id="1.10.510.10">
    <property type="entry name" value="Transferase(Phosphotransferase) domain 1"/>
    <property type="match status" value="1"/>
</dbReference>
<keyword evidence="5" id="KW-0418">Kinase</keyword>
<evidence type="ECO:0000256" key="6">
    <source>
        <dbReference type="ARBA" id="ARBA00022840"/>
    </source>
</evidence>
<dbReference type="InterPro" id="IPR051131">
    <property type="entry name" value="NEK_Ser/Thr_kinase_NIMA"/>
</dbReference>